<dbReference type="PROSITE" id="PS50042">
    <property type="entry name" value="CNMP_BINDING_3"/>
    <property type="match status" value="1"/>
</dbReference>
<dbReference type="Pfam" id="PF00027">
    <property type="entry name" value="cNMP_binding"/>
    <property type="match status" value="1"/>
</dbReference>
<dbReference type="InterPro" id="IPR000595">
    <property type="entry name" value="cNMP-bd_dom"/>
</dbReference>
<dbReference type="Gene3D" id="2.60.120.10">
    <property type="entry name" value="Jelly Rolls"/>
    <property type="match status" value="1"/>
</dbReference>
<evidence type="ECO:0000313" key="3">
    <source>
        <dbReference type="Proteomes" id="UP000294498"/>
    </source>
</evidence>
<reference evidence="2 3" key="1">
    <citation type="submission" date="2019-03" db="EMBL/GenBank/DDBJ databases">
        <title>Genomic Encyclopedia of Type Strains, Phase IV (KMG-IV): sequencing the most valuable type-strain genomes for metagenomic binning, comparative biology and taxonomic classification.</title>
        <authorList>
            <person name="Goeker M."/>
        </authorList>
    </citation>
    <scope>NUCLEOTIDE SEQUENCE [LARGE SCALE GENOMIC DNA]</scope>
    <source>
        <strain evidence="2 3">DSM 100059</strain>
    </source>
</reference>
<gene>
    <name evidence="2" type="ORF">EDB95_4565</name>
</gene>
<proteinExistence type="predicted"/>
<name>A0A4R8DGE5_9BACT</name>
<dbReference type="CDD" id="cd00038">
    <property type="entry name" value="CAP_ED"/>
    <property type="match status" value="1"/>
</dbReference>
<keyword evidence="3" id="KW-1185">Reference proteome</keyword>
<evidence type="ECO:0000259" key="1">
    <source>
        <dbReference type="PROSITE" id="PS50042"/>
    </source>
</evidence>
<dbReference type="InterPro" id="IPR018490">
    <property type="entry name" value="cNMP-bd_dom_sf"/>
</dbReference>
<accession>A0A4R8DGE5</accession>
<dbReference type="EMBL" id="SODV01000002">
    <property type="protein sequence ID" value="TDW96729.1"/>
    <property type="molecule type" value="Genomic_DNA"/>
</dbReference>
<feature type="domain" description="Cyclic nucleotide-binding" evidence="1">
    <location>
        <begin position="10"/>
        <end position="68"/>
    </location>
</feature>
<organism evidence="2 3">
    <name type="scientific">Dinghuibacter silviterrae</name>
    <dbReference type="NCBI Taxonomy" id="1539049"/>
    <lineage>
        <taxon>Bacteria</taxon>
        <taxon>Pseudomonadati</taxon>
        <taxon>Bacteroidota</taxon>
        <taxon>Chitinophagia</taxon>
        <taxon>Chitinophagales</taxon>
        <taxon>Chitinophagaceae</taxon>
        <taxon>Dinghuibacter</taxon>
    </lineage>
</organism>
<protein>
    <submittedName>
        <fullName evidence="2">CRP-like cAMP-binding protein</fullName>
    </submittedName>
</protein>
<dbReference type="SUPFAM" id="SSF51206">
    <property type="entry name" value="cAMP-binding domain-like"/>
    <property type="match status" value="1"/>
</dbReference>
<dbReference type="AlphaFoldDB" id="A0A4R8DGE5"/>
<comment type="caution">
    <text evidence="2">The sequence shown here is derived from an EMBL/GenBank/DDBJ whole genome shotgun (WGS) entry which is preliminary data.</text>
</comment>
<dbReference type="RefSeq" id="WP_133997680.1">
    <property type="nucleotide sequence ID" value="NZ_SODV01000002.1"/>
</dbReference>
<dbReference type="OrthoDB" id="667553at2"/>
<sequence>MGSVLTAIRQYIQLEDNEEVLIAGLFHERHFAAGEHFLAEGDVCRHVAFIETGLMRYYLNDDGQERTIFFSQENEFVCNYQSFLPRSSSRVAIQALEDTTLSLIGFDDLQILYARVRQGERFGRLAIEHVFVSALEQLRSLYTDPPEVRYRRFLDGFPGLAQRVPQYYIASYVGIQPQSLSRIRRRMTDKG</sequence>
<dbReference type="Proteomes" id="UP000294498">
    <property type="component" value="Unassembled WGS sequence"/>
</dbReference>
<dbReference type="InterPro" id="IPR014710">
    <property type="entry name" value="RmlC-like_jellyroll"/>
</dbReference>
<evidence type="ECO:0000313" key="2">
    <source>
        <dbReference type="EMBL" id="TDW96729.1"/>
    </source>
</evidence>